<dbReference type="GO" id="GO:0006351">
    <property type="term" value="P:DNA-templated transcription"/>
    <property type="evidence" value="ECO:0007669"/>
    <property type="project" value="TreeGrafter"/>
</dbReference>
<comment type="similarity">
    <text evidence="1">Belongs to the LysR transcriptional regulatory family.</text>
</comment>
<evidence type="ECO:0000256" key="2">
    <source>
        <dbReference type="ARBA" id="ARBA00023015"/>
    </source>
</evidence>
<evidence type="ECO:0000256" key="4">
    <source>
        <dbReference type="ARBA" id="ARBA00023163"/>
    </source>
</evidence>
<dbReference type="Gene3D" id="1.10.10.10">
    <property type="entry name" value="Winged helix-like DNA-binding domain superfamily/Winged helix DNA-binding domain"/>
    <property type="match status" value="1"/>
</dbReference>
<dbReference type="InterPro" id="IPR005119">
    <property type="entry name" value="LysR_subst-bd"/>
</dbReference>
<feature type="domain" description="HTH lysR-type" evidence="5">
    <location>
        <begin position="4"/>
        <end position="61"/>
    </location>
</feature>
<dbReference type="AlphaFoldDB" id="A0A2W5NZE9"/>
<keyword evidence="2" id="KW-0805">Transcription regulation</keyword>
<dbReference type="PANTHER" id="PTHR30537">
    <property type="entry name" value="HTH-TYPE TRANSCRIPTIONAL REGULATOR"/>
    <property type="match status" value="1"/>
</dbReference>
<dbReference type="PANTHER" id="PTHR30537:SF3">
    <property type="entry name" value="TRANSCRIPTIONAL REGULATORY PROTEIN"/>
    <property type="match status" value="1"/>
</dbReference>
<keyword evidence="3" id="KW-0238">DNA-binding</keyword>
<evidence type="ECO:0000313" key="6">
    <source>
        <dbReference type="EMBL" id="PZQ58932.1"/>
    </source>
</evidence>
<dbReference type="Pfam" id="PF03466">
    <property type="entry name" value="LysR_substrate"/>
    <property type="match status" value="1"/>
</dbReference>
<comment type="caution">
    <text evidence="6">The sequence shown here is derived from an EMBL/GenBank/DDBJ whole genome shotgun (WGS) entry which is preliminary data.</text>
</comment>
<dbReference type="SUPFAM" id="SSF53850">
    <property type="entry name" value="Periplasmic binding protein-like II"/>
    <property type="match status" value="1"/>
</dbReference>
<dbReference type="Gene3D" id="3.40.190.290">
    <property type="match status" value="1"/>
</dbReference>
<dbReference type="Proteomes" id="UP000249229">
    <property type="component" value="Unassembled WGS sequence"/>
</dbReference>
<keyword evidence="4" id="KW-0804">Transcription</keyword>
<organism evidence="6 7">
    <name type="scientific">Sphingomonas taxi</name>
    <dbReference type="NCBI Taxonomy" id="1549858"/>
    <lineage>
        <taxon>Bacteria</taxon>
        <taxon>Pseudomonadati</taxon>
        <taxon>Pseudomonadota</taxon>
        <taxon>Alphaproteobacteria</taxon>
        <taxon>Sphingomonadales</taxon>
        <taxon>Sphingomonadaceae</taxon>
        <taxon>Sphingomonas</taxon>
    </lineage>
</organism>
<dbReference type="SUPFAM" id="SSF46785">
    <property type="entry name" value="Winged helix' DNA-binding domain"/>
    <property type="match status" value="1"/>
</dbReference>
<dbReference type="InterPro" id="IPR036390">
    <property type="entry name" value="WH_DNA-bd_sf"/>
</dbReference>
<protein>
    <submittedName>
        <fullName evidence="6">LysR family transcriptional regulator</fullName>
    </submittedName>
</protein>
<evidence type="ECO:0000259" key="5">
    <source>
        <dbReference type="PROSITE" id="PS50931"/>
    </source>
</evidence>
<evidence type="ECO:0000256" key="1">
    <source>
        <dbReference type="ARBA" id="ARBA00009437"/>
    </source>
</evidence>
<name>A0A2W5NZE9_9SPHN</name>
<dbReference type="EMBL" id="QFQI01000012">
    <property type="protein sequence ID" value="PZQ58932.1"/>
    <property type="molecule type" value="Genomic_DNA"/>
</dbReference>
<proteinExistence type="inferred from homology"/>
<dbReference type="InterPro" id="IPR058163">
    <property type="entry name" value="LysR-type_TF_proteobact-type"/>
</dbReference>
<gene>
    <name evidence="6" type="ORF">DI544_12930</name>
</gene>
<dbReference type="InterPro" id="IPR036388">
    <property type="entry name" value="WH-like_DNA-bd_sf"/>
</dbReference>
<evidence type="ECO:0000313" key="7">
    <source>
        <dbReference type="Proteomes" id="UP000249229"/>
    </source>
</evidence>
<dbReference type="InterPro" id="IPR000847">
    <property type="entry name" value="LysR_HTH_N"/>
</dbReference>
<evidence type="ECO:0000256" key="3">
    <source>
        <dbReference type="ARBA" id="ARBA00023125"/>
    </source>
</evidence>
<sequence>MQPLSWNDLQDFLAVARSGQIARAAAQVGVDATTIGRRIRRLEARLGRTLFEQTREGQVLTEAGEALLVQVERMQKAAEAIVEAPGGDEPLSGLLRVSVSEGFGTWLVAEHLHEFARAHPALTIDLAASSGFLSPSRREADVAVLLARPRHGPVIAGKLSDYALHLYAAPALLARHGMPDRESLGRAHPLVGYIPDLLYAPELRYLDDIGPLPAPALRSSSINAQARLIASGAGVGVLPHFLASADPTLVRVLPDVTITRTFWLVTHRDTRQFRRVRAFREWLAALVERHRHRLLPTPEDSSRP</sequence>
<dbReference type="GO" id="GO:0043565">
    <property type="term" value="F:sequence-specific DNA binding"/>
    <property type="evidence" value="ECO:0007669"/>
    <property type="project" value="TreeGrafter"/>
</dbReference>
<accession>A0A2W5NZE9</accession>
<dbReference type="Pfam" id="PF00126">
    <property type="entry name" value="HTH_1"/>
    <property type="match status" value="1"/>
</dbReference>
<dbReference type="PROSITE" id="PS50931">
    <property type="entry name" value="HTH_LYSR"/>
    <property type="match status" value="1"/>
</dbReference>
<dbReference type="GO" id="GO:0003700">
    <property type="term" value="F:DNA-binding transcription factor activity"/>
    <property type="evidence" value="ECO:0007669"/>
    <property type="project" value="InterPro"/>
</dbReference>
<reference evidence="6 7" key="1">
    <citation type="submission" date="2017-08" db="EMBL/GenBank/DDBJ databases">
        <title>Infants hospitalized years apart are colonized by the same room-sourced microbial strains.</title>
        <authorList>
            <person name="Brooks B."/>
            <person name="Olm M.R."/>
            <person name="Firek B.A."/>
            <person name="Baker R."/>
            <person name="Thomas B.C."/>
            <person name="Morowitz M.J."/>
            <person name="Banfield J.F."/>
        </authorList>
    </citation>
    <scope>NUCLEOTIDE SEQUENCE [LARGE SCALE GENOMIC DNA]</scope>
    <source>
        <strain evidence="6">S2_005_001_R1_22</strain>
    </source>
</reference>